<dbReference type="STRING" id="1429867.A0A0G4PNU2"/>
<reference evidence="2 3" key="1">
    <citation type="journal article" date="2014" name="Nat. Commun.">
        <title>Multiple recent horizontal transfers of a large genomic region in cheese making fungi.</title>
        <authorList>
            <person name="Cheeseman K."/>
            <person name="Ropars J."/>
            <person name="Renault P."/>
            <person name="Dupont J."/>
            <person name="Gouzy J."/>
            <person name="Branca A."/>
            <person name="Abraham A.L."/>
            <person name="Ceppi M."/>
            <person name="Conseiller E."/>
            <person name="Debuchy R."/>
            <person name="Malagnac F."/>
            <person name="Goarin A."/>
            <person name="Silar P."/>
            <person name="Lacoste S."/>
            <person name="Sallet E."/>
            <person name="Bensimon A."/>
            <person name="Giraud T."/>
            <person name="Brygoo Y."/>
        </authorList>
    </citation>
    <scope>NUCLEOTIDE SEQUENCE [LARGE SCALE GENOMIC DNA]</scope>
    <source>
        <strain evidence="3">FM 013</strain>
    </source>
</reference>
<feature type="region of interest" description="Disordered" evidence="1">
    <location>
        <begin position="471"/>
        <end position="503"/>
    </location>
</feature>
<name>A0A0G4PNU2_PENC3</name>
<protein>
    <submittedName>
        <fullName evidence="2">Str. FM013</fullName>
    </submittedName>
</protein>
<gene>
    <name evidence="2" type="ORF">PCAMFM013_S025g000122</name>
</gene>
<feature type="compositionally biased region" description="Polar residues" evidence="1">
    <location>
        <begin position="34"/>
        <end position="46"/>
    </location>
</feature>
<keyword evidence="3" id="KW-1185">Reference proteome</keyword>
<evidence type="ECO:0000256" key="1">
    <source>
        <dbReference type="SAM" id="MobiDB-lite"/>
    </source>
</evidence>
<accession>A0A0G4PNU2</accession>
<evidence type="ECO:0000313" key="3">
    <source>
        <dbReference type="Proteomes" id="UP000053732"/>
    </source>
</evidence>
<dbReference type="EMBL" id="HG793158">
    <property type="protein sequence ID" value="CRL28064.1"/>
    <property type="molecule type" value="Genomic_DNA"/>
</dbReference>
<organism evidence="2 3">
    <name type="scientific">Penicillium camemberti (strain FM 013)</name>
    <dbReference type="NCBI Taxonomy" id="1429867"/>
    <lineage>
        <taxon>Eukaryota</taxon>
        <taxon>Fungi</taxon>
        <taxon>Dikarya</taxon>
        <taxon>Ascomycota</taxon>
        <taxon>Pezizomycotina</taxon>
        <taxon>Eurotiomycetes</taxon>
        <taxon>Eurotiomycetidae</taxon>
        <taxon>Eurotiales</taxon>
        <taxon>Aspergillaceae</taxon>
        <taxon>Penicillium</taxon>
    </lineage>
</organism>
<sequence length="503" mass="56403">MGSTTTTETSTKRRGRVVAEAPTRIMPARKAKSQSKSPTELMSQGSGSQGRKRRKTSDDTANSKKRRIEQASQVEAEYVPSANDLISDIPRDEDFTIDTLLPDLATSYVGQFKSPAAPARAKRKAWPRRSSPLIDPDQLPPGWSMAEPDLDRDDVNAQIERCHVRIKENIMPHIFSHRLKELEISQAGRIALTESEPGNHSLDVLRRLEVLRNIEFQLQTSDNFNQLPNVIALLQAYRGGLLHWNIGLVTYWFEGVQLCEPRPFIWDEFEVLNSHYSGKRGFWMEGLVGPGPSHSLVAVGLHGPPPPPEGFFSRTYSVALRVPGLRWYAELEFLYDTGAGMMSLFEGDLQNIMGTSIQEPPVMGLNASMIADGSTMVAPVVELEVTILDYQRRRMTRWVRVQCQVFRGWCSESHHRLDGPWLRQMLYTGSAPRDNDLMWITNTHAELVDAIPDTGHSRSLPAILPATLPLDPGGRASLMPRGRPRADAEPPADLHRRMPRVAP</sequence>
<feature type="region of interest" description="Disordered" evidence="1">
    <location>
        <begin position="119"/>
        <end position="142"/>
    </location>
</feature>
<feature type="region of interest" description="Disordered" evidence="1">
    <location>
        <begin position="1"/>
        <end position="76"/>
    </location>
</feature>
<feature type="compositionally biased region" description="Basic and acidic residues" evidence="1">
    <location>
        <begin position="484"/>
        <end position="496"/>
    </location>
</feature>
<proteinExistence type="predicted"/>
<evidence type="ECO:0000313" key="2">
    <source>
        <dbReference type="EMBL" id="CRL28064.1"/>
    </source>
</evidence>
<dbReference type="Proteomes" id="UP000053732">
    <property type="component" value="Unassembled WGS sequence"/>
</dbReference>
<dbReference type="AlphaFoldDB" id="A0A0G4PNU2"/>